<feature type="transmembrane region" description="Helical" evidence="6">
    <location>
        <begin position="393"/>
        <end position="413"/>
    </location>
</feature>
<dbReference type="InterPro" id="IPR002797">
    <property type="entry name" value="Polysacc_synth"/>
</dbReference>
<dbReference type="InterPro" id="IPR050833">
    <property type="entry name" value="Poly_Biosynth_Transport"/>
</dbReference>
<accession>U2DVS3</accession>
<sequence>MEQKLVKGALFLTLSSFIVKLLSFVYKVPYQNVIGNEGFYVFQQLYPFFTITVSSAVFAFPYVISNQINRSNDKELILKTSLIITLLPTLIFSSSILLFKERLAWMLGDQLLSRLFYPYALLLIFLPFLIIIRANLYSSTKTNHLVGKSILIEQFFRVFFILFIIVGLQSNVYKVGEIAFYGFFIGIITSLIYLIIKSKKMIRVLNYSIDFDKKIAKSIIIKALILLTCTSILLLFQIVDSLTIINSLTLAGETLSDAKILKSVYDRGLPIVQTAVFFVSPLLAALLPHANTKKLQNRKIINGIIYVVLVLALPAAIGSFLFMEQINRSLFIDNRLESVLKLNSINILLYSLVLTTSTIIEHKNNHKYLFLNIVIVIVIKLILNIILIVKYGVIGAVISSSLGLSILLLSNIFILRKEIQLNGRIILKILIANLIMAILLILVKSNTNFPLETRTDHFYYLLLCVLFGVSTYTGVSILLKIHKYYKPL</sequence>
<evidence type="ECO:0000256" key="6">
    <source>
        <dbReference type="SAM" id="Phobius"/>
    </source>
</evidence>
<feature type="transmembrane region" description="Helical" evidence="6">
    <location>
        <begin position="425"/>
        <end position="443"/>
    </location>
</feature>
<dbReference type="FunCoup" id="U2DVS3">
    <property type="interactions" value="210"/>
</dbReference>
<dbReference type="PANTHER" id="PTHR30250:SF29">
    <property type="entry name" value="POLYSACCHARIDE BIOSYNTHESIS PROTEIN C-TERMINAL DOMAIN-CONTAINING PROTEIN"/>
    <property type="match status" value="1"/>
</dbReference>
<evidence type="ECO:0000313" key="8">
    <source>
        <dbReference type="Proteomes" id="UP000005707"/>
    </source>
</evidence>
<comment type="caution">
    <text evidence="7">The sequence shown here is derived from an EMBL/GenBank/DDBJ whole genome shotgun (WGS) entry which is preliminary data.</text>
</comment>
<protein>
    <submittedName>
        <fullName evidence="7">Polysaccharide transporter protein</fullName>
    </submittedName>
</protein>
<feature type="transmembrane region" description="Helical" evidence="6">
    <location>
        <begin position="223"/>
        <end position="248"/>
    </location>
</feature>
<feature type="transmembrane region" description="Helical" evidence="6">
    <location>
        <begin position="342"/>
        <end position="361"/>
    </location>
</feature>
<dbReference type="AlphaFoldDB" id="U2DVS3"/>
<keyword evidence="2" id="KW-1003">Cell membrane</keyword>
<dbReference type="STRING" id="1033810.HLPCO_001443"/>
<evidence type="ECO:0000256" key="1">
    <source>
        <dbReference type="ARBA" id="ARBA00004651"/>
    </source>
</evidence>
<comment type="subcellular location">
    <subcellularLocation>
        <location evidence="1">Cell membrane</location>
        <topology evidence="1">Multi-pass membrane protein</topology>
    </subcellularLocation>
</comment>
<feature type="transmembrane region" description="Helical" evidence="6">
    <location>
        <begin position="300"/>
        <end position="322"/>
    </location>
</feature>
<dbReference type="OrthoDB" id="9775950at2"/>
<dbReference type="RefSeq" id="WP_008824964.1">
    <property type="nucleotide sequence ID" value="NZ_AFNU02000004.1"/>
</dbReference>
<feature type="transmembrane region" description="Helical" evidence="6">
    <location>
        <begin position="458"/>
        <end position="479"/>
    </location>
</feature>
<evidence type="ECO:0000256" key="3">
    <source>
        <dbReference type="ARBA" id="ARBA00022692"/>
    </source>
</evidence>
<keyword evidence="4 6" id="KW-1133">Transmembrane helix</keyword>
<keyword evidence="8" id="KW-1185">Reference proteome</keyword>
<feature type="transmembrane region" description="Helical" evidence="6">
    <location>
        <begin position="268"/>
        <end position="288"/>
    </location>
</feature>
<feature type="transmembrane region" description="Helical" evidence="6">
    <location>
        <begin position="368"/>
        <end position="387"/>
    </location>
</feature>
<dbReference type="Proteomes" id="UP000005707">
    <property type="component" value="Unassembled WGS sequence"/>
</dbReference>
<dbReference type="InParanoid" id="U2DVS3"/>
<evidence type="ECO:0000256" key="5">
    <source>
        <dbReference type="ARBA" id="ARBA00023136"/>
    </source>
</evidence>
<reference evidence="7 8" key="2">
    <citation type="journal article" date="2013" name="PLoS ONE">
        <title>INDIGO - INtegrated Data Warehouse of MIcrobial GenOmes with Examples from the Red Sea Extremophiles.</title>
        <authorList>
            <person name="Alam I."/>
            <person name="Antunes A."/>
            <person name="Kamau A.A."/>
            <person name="Ba Alawi W."/>
            <person name="Kalkatawi M."/>
            <person name="Stingl U."/>
            <person name="Bajic V.B."/>
        </authorList>
    </citation>
    <scope>NUCLEOTIDE SEQUENCE [LARGE SCALE GENOMIC DNA]</scope>
    <source>
        <strain evidence="7 8">SSD-17B</strain>
    </source>
</reference>
<evidence type="ECO:0000256" key="4">
    <source>
        <dbReference type="ARBA" id="ARBA00022989"/>
    </source>
</evidence>
<feature type="transmembrane region" description="Helical" evidence="6">
    <location>
        <begin position="46"/>
        <end position="64"/>
    </location>
</feature>
<dbReference type="eggNOG" id="COG2244">
    <property type="taxonomic scope" value="Bacteria"/>
</dbReference>
<evidence type="ECO:0000313" key="7">
    <source>
        <dbReference type="EMBL" id="ERJ12457.1"/>
    </source>
</evidence>
<gene>
    <name evidence="7" type="ORF">HLPCO_001443</name>
</gene>
<dbReference type="Pfam" id="PF01943">
    <property type="entry name" value="Polysacc_synt"/>
    <property type="match status" value="1"/>
</dbReference>
<proteinExistence type="predicted"/>
<dbReference type="GO" id="GO:0005886">
    <property type="term" value="C:plasma membrane"/>
    <property type="evidence" value="ECO:0007669"/>
    <property type="project" value="UniProtKB-SubCell"/>
</dbReference>
<organism evidence="7 8">
    <name type="scientific">Haloplasma contractile SSD-17B</name>
    <dbReference type="NCBI Taxonomy" id="1033810"/>
    <lineage>
        <taxon>Bacteria</taxon>
        <taxon>Bacillati</taxon>
        <taxon>Mycoplasmatota</taxon>
        <taxon>Mollicutes</taxon>
        <taxon>Haloplasmatales</taxon>
        <taxon>Haloplasmataceae</taxon>
        <taxon>Haloplasma</taxon>
    </lineage>
</organism>
<feature type="transmembrane region" description="Helical" evidence="6">
    <location>
        <begin position="178"/>
        <end position="196"/>
    </location>
</feature>
<name>U2DVS3_9MOLU</name>
<feature type="transmembrane region" description="Helical" evidence="6">
    <location>
        <begin position="155"/>
        <end position="172"/>
    </location>
</feature>
<reference evidence="7 8" key="1">
    <citation type="journal article" date="2011" name="J. Bacteriol.">
        <title>Genome sequence of Haloplasma contractile, an unusual contractile bacterium from a deep-sea anoxic brine lake.</title>
        <authorList>
            <person name="Antunes A."/>
            <person name="Alam I."/>
            <person name="El Dorry H."/>
            <person name="Siam R."/>
            <person name="Robertson A."/>
            <person name="Bajic V.B."/>
            <person name="Stingl U."/>
        </authorList>
    </citation>
    <scope>NUCLEOTIDE SEQUENCE [LARGE SCALE GENOMIC DNA]</scope>
    <source>
        <strain evidence="7 8">SSD-17B</strain>
    </source>
</reference>
<dbReference type="PANTHER" id="PTHR30250">
    <property type="entry name" value="PST FAMILY PREDICTED COLANIC ACID TRANSPORTER"/>
    <property type="match status" value="1"/>
</dbReference>
<feature type="transmembrane region" description="Helical" evidence="6">
    <location>
        <begin position="76"/>
        <end position="96"/>
    </location>
</feature>
<dbReference type="EMBL" id="AFNU02000004">
    <property type="protein sequence ID" value="ERJ12457.1"/>
    <property type="molecule type" value="Genomic_DNA"/>
</dbReference>
<keyword evidence="3 6" id="KW-0812">Transmembrane</keyword>
<evidence type="ECO:0000256" key="2">
    <source>
        <dbReference type="ARBA" id="ARBA00022475"/>
    </source>
</evidence>
<feature type="transmembrane region" description="Helical" evidence="6">
    <location>
        <begin position="116"/>
        <end position="134"/>
    </location>
</feature>
<feature type="transmembrane region" description="Helical" evidence="6">
    <location>
        <begin position="9"/>
        <end position="26"/>
    </location>
</feature>
<keyword evidence="5 6" id="KW-0472">Membrane</keyword>